<dbReference type="SUPFAM" id="SSF48452">
    <property type="entry name" value="TPR-like"/>
    <property type="match status" value="1"/>
</dbReference>
<dbReference type="Gene3D" id="1.25.40.10">
    <property type="entry name" value="Tetratricopeptide repeat domain"/>
    <property type="match status" value="1"/>
</dbReference>
<dbReference type="AlphaFoldDB" id="A4GJZ9"/>
<organism evidence="1">
    <name type="scientific">uncultured marine bacterium EB80_69G07</name>
    <dbReference type="NCBI Taxonomy" id="415442"/>
    <lineage>
        <taxon>Bacteria</taxon>
        <taxon>environmental samples</taxon>
    </lineage>
</organism>
<protein>
    <submittedName>
        <fullName evidence="1">Uncharacterized protein</fullName>
    </submittedName>
</protein>
<sequence>MSISIADENFFNKGLKLFQDKKYEDARFMFERGIVFNPKDSNSYLYLAKIYNIQEDQSKEEKNLEATLLIEPDNEEAILMSMKIALERSNYSKVKDLSNTFSKVCKKLCNENKEILDTLANIEPKKNES</sequence>
<dbReference type="InterPro" id="IPR011990">
    <property type="entry name" value="TPR-like_helical_dom_sf"/>
</dbReference>
<accession>A4GJZ9</accession>
<reference evidence="1" key="1">
    <citation type="journal article" date="2007" name="Environ. Microbiol.">
        <title>Proteorhodopsin photosystem gene clusters exhibit co-evolutionary trends and shared ancestry among diverse marine microbial phyla.</title>
        <authorList>
            <person name="McCarren J."/>
            <person name="Delong E.F."/>
        </authorList>
    </citation>
    <scope>NUCLEOTIDE SEQUENCE</scope>
</reference>
<proteinExistence type="predicted"/>
<dbReference type="EMBL" id="EF107105">
    <property type="protein sequence ID" value="ABL97444.1"/>
    <property type="molecule type" value="Genomic_DNA"/>
</dbReference>
<gene>
    <name evidence="1" type="ORF">MBMO_EB80-69G07.0027</name>
</gene>
<name>A4GJZ9_9BACT</name>
<evidence type="ECO:0000313" key="1">
    <source>
        <dbReference type="EMBL" id="ABL97444.1"/>
    </source>
</evidence>